<gene>
    <name evidence="3" type="ORF">F4693_003057</name>
</gene>
<dbReference type="Proteomes" id="UP000522313">
    <property type="component" value="Unassembled WGS sequence"/>
</dbReference>
<evidence type="ECO:0000259" key="2">
    <source>
        <dbReference type="Pfam" id="PF14219"/>
    </source>
</evidence>
<dbReference type="InterPro" id="IPR025565">
    <property type="entry name" value="DUF4328"/>
</dbReference>
<evidence type="ECO:0000256" key="1">
    <source>
        <dbReference type="SAM" id="Phobius"/>
    </source>
</evidence>
<evidence type="ECO:0000313" key="4">
    <source>
        <dbReference type="Proteomes" id="UP000522313"/>
    </source>
</evidence>
<keyword evidence="1" id="KW-0472">Membrane</keyword>
<reference evidence="3 4" key="1">
    <citation type="submission" date="2020-08" db="EMBL/GenBank/DDBJ databases">
        <title>The Agave Microbiome: Exploring the role of microbial communities in plant adaptations to desert environments.</title>
        <authorList>
            <person name="Partida-Martinez L.P."/>
        </authorList>
    </citation>
    <scope>NUCLEOTIDE SEQUENCE [LARGE SCALE GENOMIC DNA]</scope>
    <source>
        <strain evidence="3 4">AS3.13</strain>
    </source>
</reference>
<dbReference type="AlphaFoldDB" id="A0A7X0MQF6"/>
<name>A0A7X0MQF6_9SPHN</name>
<keyword evidence="1" id="KW-0812">Transmembrane</keyword>
<feature type="transmembrane region" description="Helical" evidence="1">
    <location>
        <begin position="21"/>
        <end position="43"/>
    </location>
</feature>
<feature type="transmembrane region" description="Helical" evidence="1">
    <location>
        <begin position="63"/>
        <end position="86"/>
    </location>
</feature>
<dbReference type="EMBL" id="JACHBT010000017">
    <property type="protein sequence ID" value="MBB6506060.1"/>
    <property type="molecule type" value="Genomic_DNA"/>
</dbReference>
<feature type="domain" description="DUF4328" evidence="2">
    <location>
        <begin position="72"/>
        <end position="204"/>
    </location>
</feature>
<dbReference type="RefSeq" id="WP_184507270.1">
    <property type="nucleotide sequence ID" value="NZ_JACHBT010000017.1"/>
</dbReference>
<organism evidence="3 4">
    <name type="scientific">Sphingomonas endophytica</name>
    <dbReference type="NCBI Taxonomy" id="869719"/>
    <lineage>
        <taxon>Bacteria</taxon>
        <taxon>Pseudomonadati</taxon>
        <taxon>Pseudomonadota</taxon>
        <taxon>Alphaproteobacteria</taxon>
        <taxon>Sphingomonadales</taxon>
        <taxon>Sphingomonadaceae</taxon>
        <taxon>Sphingomonas</taxon>
    </lineage>
</organism>
<keyword evidence="1" id="KW-1133">Transmembrane helix</keyword>
<evidence type="ECO:0000313" key="3">
    <source>
        <dbReference type="EMBL" id="MBB6506060.1"/>
    </source>
</evidence>
<comment type="caution">
    <text evidence="3">The sequence shown here is derived from an EMBL/GenBank/DDBJ whole genome shotgun (WGS) entry which is preliminary data.</text>
</comment>
<sequence length="217" mass="23720">MTTDGPLRDPTRRGRVAIGTVVAWTVCRAAQLFIFLRAAGPLARAGATPPGAVLQHLDEIDPAVFFPILDPLSIFAVLVGPCWFYLTSRNAHCLRPDAAVSPPMTILWFVVPAANLFKPFQAVAQIWRISVSPSAPQDVPTPSPMRWCWASWLLCNALLCVEGNLARVAVRPEQQLLAHWFDVCVFPAEAATALTFCWLIHRLSALQRAMAHGATTG</sequence>
<dbReference type="Pfam" id="PF14219">
    <property type="entry name" value="DUF4328"/>
    <property type="match status" value="1"/>
</dbReference>
<proteinExistence type="predicted"/>
<reference evidence="3 4" key="2">
    <citation type="submission" date="2020-08" db="EMBL/GenBank/DDBJ databases">
        <authorList>
            <person name="Partida-Martinez L."/>
            <person name="Huntemann M."/>
            <person name="Clum A."/>
            <person name="Wang J."/>
            <person name="Palaniappan K."/>
            <person name="Ritter S."/>
            <person name="Chen I.-M."/>
            <person name="Stamatis D."/>
            <person name="Reddy T."/>
            <person name="O'Malley R."/>
            <person name="Daum C."/>
            <person name="Shapiro N."/>
            <person name="Ivanova N."/>
            <person name="Kyrpides N."/>
            <person name="Woyke T."/>
        </authorList>
    </citation>
    <scope>NUCLEOTIDE SEQUENCE [LARGE SCALE GENOMIC DNA]</scope>
    <source>
        <strain evidence="3 4">AS3.13</strain>
    </source>
</reference>
<protein>
    <recommendedName>
        <fullName evidence="2">DUF4328 domain-containing protein</fullName>
    </recommendedName>
</protein>
<accession>A0A7X0MQF6</accession>